<dbReference type="InterPro" id="IPR011761">
    <property type="entry name" value="ATP-grasp"/>
</dbReference>
<organism evidence="5 6">
    <name type="scientific">Acetivibrio mesophilus</name>
    <dbReference type="NCBI Taxonomy" id="2487273"/>
    <lineage>
        <taxon>Bacteria</taxon>
        <taxon>Bacillati</taxon>
        <taxon>Bacillota</taxon>
        <taxon>Clostridia</taxon>
        <taxon>Eubacteriales</taxon>
        <taxon>Oscillospiraceae</taxon>
        <taxon>Acetivibrio</taxon>
    </lineage>
</organism>
<protein>
    <submittedName>
        <fullName evidence="5">ATP-grasp domain-containing protein</fullName>
    </submittedName>
</protein>
<gene>
    <name evidence="5" type="ORF">EFD62_07060</name>
</gene>
<dbReference type="SUPFAM" id="SSF56059">
    <property type="entry name" value="Glutathione synthetase ATP-binding domain-like"/>
    <property type="match status" value="1"/>
</dbReference>
<evidence type="ECO:0000313" key="6">
    <source>
        <dbReference type="Proteomes" id="UP000289166"/>
    </source>
</evidence>
<evidence type="ECO:0000256" key="3">
    <source>
        <dbReference type="PROSITE-ProRule" id="PRU00409"/>
    </source>
</evidence>
<dbReference type="PANTHER" id="PTHR23132">
    <property type="entry name" value="D-ALANINE--D-ALANINE LIGASE"/>
    <property type="match status" value="1"/>
</dbReference>
<dbReference type="InterPro" id="IPR011095">
    <property type="entry name" value="Dala_Dala_lig_C"/>
</dbReference>
<dbReference type="Proteomes" id="UP000289166">
    <property type="component" value="Unassembled WGS sequence"/>
</dbReference>
<evidence type="ECO:0000256" key="1">
    <source>
        <dbReference type="ARBA" id="ARBA00010871"/>
    </source>
</evidence>
<dbReference type="Gene3D" id="3.40.50.20">
    <property type="match status" value="1"/>
</dbReference>
<comment type="similarity">
    <text evidence="1">Belongs to the D-alanine--D-alanine ligase family.</text>
</comment>
<dbReference type="GO" id="GO:0005524">
    <property type="term" value="F:ATP binding"/>
    <property type="evidence" value="ECO:0007669"/>
    <property type="project" value="UniProtKB-UniRule"/>
</dbReference>
<dbReference type="GO" id="GO:0046872">
    <property type="term" value="F:metal ion binding"/>
    <property type="evidence" value="ECO:0007669"/>
    <property type="project" value="InterPro"/>
</dbReference>
<dbReference type="PANTHER" id="PTHR23132:SF23">
    <property type="entry name" value="D-ALANINE--D-ALANINE LIGASE B"/>
    <property type="match status" value="1"/>
</dbReference>
<dbReference type="GO" id="GO:0008716">
    <property type="term" value="F:D-alanine-D-alanine ligase activity"/>
    <property type="evidence" value="ECO:0007669"/>
    <property type="project" value="InterPro"/>
</dbReference>
<keyword evidence="3" id="KW-0067">ATP-binding</keyword>
<dbReference type="PROSITE" id="PS50975">
    <property type="entry name" value="ATP_GRASP"/>
    <property type="match status" value="1"/>
</dbReference>
<dbReference type="Gene3D" id="3.30.470.20">
    <property type="entry name" value="ATP-grasp fold, B domain"/>
    <property type="match status" value="1"/>
</dbReference>
<evidence type="ECO:0000313" key="5">
    <source>
        <dbReference type="EMBL" id="RXE59415.1"/>
    </source>
</evidence>
<name>A0A4Q0I6G3_9FIRM</name>
<evidence type="ECO:0000256" key="2">
    <source>
        <dbReference type="ARBA" id="ARBA00022598"/>
    </source>
</evidence>
<comment type="caution">
    <text evidence="5">The sequence shown here is derived from an EMBL/GenBank/DDBJ whole genome shotgun (WGS) entry which is preliminary data.</text>
</comment>
<dbReference type="EMBL" id="RLII01000006">
    <property type="protein sequence ID" value="RXE59415.1"/>
    <property type="molecule type" value="Genomic_DNA"/>
</dbReference>
<keyword evidence="3" id="KW-0547">Nucleotide-binding</keyword>
<keyword evidence="6" id="KW-1185">Reference proteome</keyword>
<sequence length="310" mass="34265">MKPCIGLIAGHSGDSLTDILKRKGYGVAIVGGAKNEPGMDKADFILVEDLSRPREIISFFKEHEVNKVIIGTGHYKAIVLSNALERSGFKTNINYSNSILAKDKLKFKEELLRINIATPKYLSIDVNENISIDEITGKIAVPCVVKSTIDAVQPVKVNSAIELKEAIENVKATNTVVMIEEYIKGNDCTVAVESDGKNVRSLGVTYYSKAKEYKLKGFDEAYSRKMSEDKEAELNKVAIQIVKQLGFTGLLRIDFIIAENSEEIYVLELNTVIVTGYKGSAYPFFKEQGIDIAEVMISNSLKLLGLEKEV</sequence>
<proteinExistence type="inferred from homology"/>
<dbReference type="RefSeq" id="WP_069195689.1">
    <property type="nucleotide sequence ID" value="NZ_RLII01000006.1"/>
</dbReference>
<accession>A0A4Q0I6G3</accession>
<dbReference type="Pfam" id="PF07478">
    <property type="entry name" value="Dala_Dala_lig_C"/>
    <property type="match status" value="1"/>
</dbReference>
<feature type="domain" description="ATP-grasp" evidence="4">
    <location>
        <begin position="108"/>
        <end position="301"/>
    </location>
</feature>
<dbReference type="OrthoDB" id="9804625at2"/>
<keyword evidence="2" id="KW-0436">Ligase</keyword>
<evidence type="ECO:0000259" key="4">
    <source>
        <dbReference type="PROSITE" id="PS50975"/>
    </source>
</evidence>
<reference evidence="6" key="1">
    <citation type="submission" date="2018-11" db="EMBL/GenBank/DDBJ databases">
        <title>Genome sequencing of a novel mesophilic and cellulolytic organism within the genus Hungateiclostridium.</title>
        <authorList>
            <person name="Rettenmaier R."/>
            <person name="Liebl W."/>
            <person name="Zverlov V."/>
        </authorList>
    </citation>
    <scope>NUCLEOTIDE SEQUENCE [LARGE SCALE GENOMIC DNA]</scope>
    <source>
        <strain evidence="6">N2K1</strain>
    </source>
</reference>
<dbReference type="AlphaFoldDB" id="A0A4Q0I6G3"/>